<gene>
    <name evidence="3" type="ORF">PPRIM_AZ9-3.1.T0120125</name>
</gene>
<evidence type="ECO:0000256" key="1">
    <source>
        <dbReference type="SAM" id="Coils"/>
    </source>
</evidence>
<keyword evidence="4" id="KW-1185">Reference proteome</keyword>
<name>A0A8S1JYT4_PARPR</name>
<evidence type="ECO:0000256" key="2">
    <source>
        <dbReference type="SAM" id="MobiDB-lite"/>
    </source>
</evidence>
<reference evidence="3" key="1">
    <citation type="submission" date="2021-01" db="EMBL/GenBank/DDBJ databases">
        <authorList>
            <consortium name="Genoscope - CEA"/>
            <person name="William W."/>
        </authorList>
    </citation>
    <scope>NUCLEOTIDE SEQUENCE</scope>
</reference>
<feature type="region of interest" description="Disordered" evidence="2">
    <location>
        <begin position="1"/>
        <end position="25"/>
    </location>
</feature>
<keyword evidence="1" id="KW-0175">Coiled coil</keyword>
<proteinExistence type="predicted"/>
<dbReference type="EMBL" id="CAJJDM010000009">
    <property type="protein sequence ID" value="CAD8047813.1"/>
    <property type="molecule type" value="Genomic_DNA"/>
</dbReference>
<dbReference type="OMA" id="DECKHNC"/>
<feature type="coiled-coil region" evidence="1">
    <location>
        <begin position="226"/>
        <end position="324"/>
    </location>
</feature>
<accession>A0A8S1JYT4</accession>
<evidence type="ECO:0000313" key="3">
    <source>
        <dbReference type="EMBL" id="CAD8047813.1"/>
    </source>
</evidence>
<dbReference type="AlphaFoldDB" id="A0A8S1JYT4"/>
<organism evidence="3 4">
    <name type="scientific">Paramecium primaurelia</name>
    <dbReference type="NCBI Taxonomy" id="5886"/>
    <lineage>
        <taxon>Eukaryota</taxon>
        <taxon>Sar</taxon>
        <taxon>Alveolata</taxon>
        <taxon>Ciliophora</taxon>
        <taxon>Intramacronucleata</taxon>
        <taxon>Oligohymenophorea</taxon>
        <taxon>Peniculida</taxon>
        <taxon>Parameciidae</taxon>
        <taxon>Paramecium</taxon>
    </lineage>
</organism>
<protein>
    <submittedName>
        <fullName evidence="3">Uncharacterized protein</fullName>
    </submittedName>
</protein>
<feature type="compositionally biased region" description="Basic and acidic residues" evidence="2">
    <location>
        <begin position="1"/>
        <end position="13"/>
    </location>
</feature>
<sequence length="386" mass="46899">MQDIRQMRQKYESIKQSNPNTPKKCLTPTISAQYIKNSPGLQMTPPSNPRLKKICNNCLNQSLMKQKEHRVQQQRQEDQKLFQQVKQSIDQENQYRDQLADKNRRKFLTYHKINGDLIQLHQQRIKTEQQNEQVEVANFFKQLEKDDKLRKIKQIEKKEQLQQYYLRDLKNQIQFKEEEKSQQKLQNNKSDIIESQYWTSLENEQIHNQQIKAQQQRQMINYWQYTLGEKQKLKQQQQEINKIEQEQLKYLQKSNDKLIQATELAKKQQIEQFKQEIQNQVKINEQKRKNEENKKQQEYYIMIQQKQQEEQREKQKQLDKSIEKLALIKDIEQQINFKQKVQKDDKERELSENEKKLLIQETPIKLVCCDECKHNCPSKVITNILQ</sequence>
<evidence type="ECO:0000313" key="4">
    <source>
        <dbReference type="Proteomes" id="UP000688137"/>
    </source>
</evidence>
<dbReference type="Proteomes" id="UP000688137">
    <property type="component" value="Unassembled WGS sequence"/>
</dbReference>
<comment type="caution">
    <text evidence="3">The sequence shown here is derived from an EMBL/GenBank/DDBJ whole genome shotgun (WGS) entry which is preliminary data.</text>
</comment>